<dbReference type="Pfam" id="PF01607">
    <property type="entry name" value="CBM_14"/>
    <property type="match status" value="1"/>
</dbReference>
<feature type="compositionally biased region" description="Low complexity" evidence="1">
    <location>
        <begin position="23"/>
        <end position="41"/>
    </location>
</feature>
<dbReference type="PROSITE" id="PS50940">
    <property type="entry name" value="CHIT_BIND_II"/>
    <property type="match status" value="1"/>
</dbReference>
<feature type="compositionally biased region" description="Acidic residues" evidence="1">
    <location>
        <begin position="73"/>
        <end position="94"/>
    </location>
</feature>
<feature type="region of interest" description="Disordered" evidence="1">
    <location>
        <begin position="682"/>
        <end position="718"/>
    </location>
</feature>
<dbReference type="Gene3D" id="2.170.140.10">
    <property type="entry name" value="Chitin binding domain"/>
    <property type="match status" value="1"/>
</dbReference>
<dbReference type="InParanoid" id="A0A6P6XTX4"/>
<dbReference type="Proteomes" id="UP000515146">
    <property type="component" value="Unplaced"/>
</dbReference>
<sequence>MIHQQEKDTSSEEDILKNDQEENVNISDNDNMDNINISNNNDDIDIDVDKIIDENNDEDDSSASGGSSSGSGVDEEEDSSDSNDNNNDEESEEEQSAKLVRKNPEIETNKNESNVIDDESNNQYLKNHSSIDEQFGKRKIMKPDQMMMMIINRQHHKRHQQQQKNHHNLTAPVKKKSLFRNHNPKSIQTTTVNSLITLPTITTTEKSFNEITMTTIATPTTTNNNIVLNGEMDESLNLSDEHFIDLEDEFNQRNIKNQTKNDNDDDDDKNLKNRLIKKRKPQHVGKWMDFETFELRNDADNIDDDDTDDEDDDVDDHESTITQSPLPVVDIDFKPVVRKPVMMAKEHFTINNNNNNDNIRQRFSNSPRFIRQNIPDDTDGSMLQLGQTLSGIPGEDYPIFSTIPRTNFNCLDHKWPGYYADIDTQCQVFHICQSGGRKNSFLCPNGTMFNQQLFTCDWWHNVQCDQVAKHYELNAQIYNENHQLGNNWESIRSINDVNDNSIRSKSQPLRVSIRRMALLDNIDNSTDDHQSLWKITTRTTSTSDIDNSTTTTLKPVTKTTTTSTTELPISTQSLPFGARRSNSLKFRQQTIKSSSLQEREQTTIPTTTALPITTTTTIPTIITTTVKSSVTDAVWPVQQQQKYNGIKGGGNRNMNNGNPIEMSKFSRVIQQHKAKSIAAKQQQQQQQNLKPKQQQQQFQSFPKTSTTASTINNNNNNNLITKFTRHKFAHQSQLTRTTPLPQLLSTSTQNGHSSSSSSSSPPKSLRFQSSPMMMMKKITPSPLPSSRMISTTTRSDNKYFRT</sequence>
<protein>
    <recommendedName>
        <fullName evidence="2">Chitin-binding type-2 domain-containing protein</fullName>
    </recommendedName>
</protein>
<dbReference type="GO" id="GO:0008061">
    <property type="term" value="F:chitin binding"/>
    <property type="evidence" value="ECO:0007669"/>
    <property type="project" value="InterPro"/>
</dbReference>
<keyword evidence="3" id="KW-1185">Reference proteome</keyword>
<feature type="compositionally biased region" description="Low complexity" evidence="1">
    <location>
        <begin position="731"/>
        <end position="770"/>
    </location>
</feature>
<dbReference type="PANTHER" id="PTHR22933">
    <property type="entry name" value="FI18007P1-RELATED"/>
    <property type="match status" value="1"/>
</dbReference>
<evidence type="ECO:0000256" key="1">
    <source>
        <dbReference type="SAM" id="MobiDB-lite"/>
    </source>
</evidence>
<feature type="compositionally biased region" description="Basic and acidic residues" evidence="1">
    <location>
        <begin position="1"/>
        <end position="20"/>
    </location>
</feature>
<feature type="compositionally biased region" description="Acidic residues" evidence="1">
    <location>
        <begin position="300"/>
        <end position="316"/>
    </location>
</feature>
<feature type="region of interest" description="Disordered" evidence="1">
    <location>
        <begin position="298"/>
        <end position="326"/>
    </location>
</feature>
<name>A0A6P6XTX4_DERPT</name>
<dbReference type="RefSeq" id="XP_027195349.1">
    <property type="nucleotide sequence ID" value="XM_027339548.1"/>
</dbReference>
<feature type="region of interest" description="Disordered" evidence="1">
    <location>
        <begin position="251"/>
        <end position="276"/>
    </location>
</feature>
<organism evidence="3 4">
    <name type="scientific">Dermatophagoides pteronyssinus</name>
    <name type="common">European house dust mite</name>
    <dbReference type="NCBI Taxonomy" id="6956"/>
    <lineage>
        <taxon>Eukaryota</taxon>
        <taxon>Metazoa</taxon>
        <taxon>Ecdysozoa</taxon>
        <taxon>Arthropoda</taxon>
        <taxon>Chelicerata</taxon>
        <taxon>Arachnida</taxon>
        <taxon>Acari</taxon>
        <taxon>Acariformes</taxon>
        <taxon>Sarcoptiformes</taxon>
        <taxon>Astigmata</taxon>
        <taxon>Psoroptidia</taxon>
        <taxon>Analgoidea</taxon>
        <taxon>Pyroglyphidae</taxon>
        <taxon>Dermatophagoidinae</taxon>
        <taxon>Dermatophagoides</taxon>
    </lineage>
</organism>
<feature type="domain" description="Chitin-binding type-2" evidence="2">
    <location>
        <begin position="407"/>
        <end position="466"/>
    </location>
</feature>
<feature type="compositionally biased region" description="Low complexity" evidence="1">
    <location>
        <begin position="62"/>
        <end position="72"/>
    </location>
</feature>
<dbReference type="KEGG" id="dpte:113789947"/>
<proteinExistence type="predicted"/>
<evidence type="ECO:0000313" key="4">
    <source>
        <dbReference type="RefSeq" id="XP_027195349.1"/>
    </source>
</evidence>
<feature type="compositionally biased region" description="Polar residues" evidence="1">
    <location>
        <begin position="700"/>
        <end position="711"/>
    </location>
</feature>
<dbReference type="AlphaFoldDB" id="A0A6P6XTX4"/>
<gene>
    <name evidence="4" type="primary">LOC113789947</name>
</gene>
<accession>A0A6P6XTX4</accession>
<dbReference type="InterPro" id="IPR036508">
    <property type="entry name" value="Chitin-bd_dom_sf"/>
</dbReference>
<dbReference type="InterPro" id="IPR052976">
    <property type="entry name" value="Scoloptoxin-like"/>
</dbReference>
<dbReference type="InterPro" id="IPR002557">
    <property type="entry name" value="Chitin-bd_dom"/>
</dbReference>
<feature type="region of interest" description="Disordered" evidence="1">
    <location>
        <begin position="730"/>
        <end position="802"/>
    </location>
</feature>
<feature type="region of interest" description="Disordered" evidence="1">
    <location>
        <begin position="1"/>
        <end position="133"/>
    </location>
</feature>
<dbReference type="GO" id="GO:0005576">
    <property type="term" value="C:extracellular region"/>
    <property type="evidence" value="ECO:0007669"/>
    <property type="project" value="InterPro"/>
</dbReference>
<evidence type="ECO:0000259" key="2">
    <source>
        <dbReference type="PROSITE" id="PS50940"/>
    </source>
</evidence>
<dbReference type="PANTHER" id="PTHR22933:SF43">
    <property type="entry name" value="LP10131P"/>
    <property type="match status" value="1"/>
</dbReference>
<dbReference type="SMART" id="SM00494">
    <property type="entry name" value="ChtBD2"/>
    <property type="match status" value="1"/>
</dbReference>
<evidence type="ECO:0000313" key="3">
    <source>
        <dbReference type="Proteomes" id="UP000515146"/>
    </source>
</evidence>
<dbReference type="SUPFAM" id="SSF57625">
    <property type="entry name" value="Invertebrate chitin-binding proteins"/>
    <property type="match status" value="1"/>
</dbReference>
<dbReference type="OrthoDB" id="6364363at2759"/>
<feature type="compositionally biased region" description="Low complexity" evidence="1">
    <location>
        <begin position="682"/>
        <end position="699"/>
    </location>
</feature>
<reference evidence="4" key="1">
    <citation type="submission" date="2025-08" db="UniProtKB">
        <authorList>
            <consortium name="RefSeq"/>
        </authorList>
    </citation>
    <scope>IDENTIFICATION</scope>
    <source>
        <strain evidence="4">Airmid</strain>
    </source>
</reference>